<dbReference type="AlphaFoldDB" id="A0A3B1BH95"/>
<organism evidence="1">
    <name type="scientific">hydrothermal vent metagenome</name>
    <dbReference type="NCBI Taxonomy" id="652676"/>
    <lineage>
        <taxon>unclassified sequences</taxon>
        <taxon>metagenomes</taxon>
        <taxon>ecological metagenomes</taxon>
    </lineage>
</organism>
<dbReference type="EMBL" id="UOFY01000042">
    <property type="protein sequence ID" value="VAX09870.1"/>
    <property type="molecule type" value="Genomic_DNA"/>
</dbReference>
<proteinExistence type="predicted"/>
<name>A0A3B1BH95_9ZZZZ</name>
<sequence length="177" mass="19918">MAENWNKVLLGARGWQHAGWAGTFYPEDLPQDWQLNYYTNEFSVLVIPEQEWVSREDVSSLTEECGVDFRFVPELPQCENEAEWEAQMARLQQLGEYAGGVIIHHGQDQYIGSVGTIPIFSEVDGTLIKIPAACSLKVLRSLMETAMQSPTAMLLQVEGEPPDTELLHNAQILLELL</sequence>
<evidence type="ECO:0000313" key="1">
    <source>
        <dbReference type="EMBL" id="VAX09870.1"/>
    </source>
</evidence>
<evidence type="ECO:0008006" key="2">
    <source>
        <dbReference type="Google" id="ProtNLM"/>
    </source>
</evidence>
<reference evidence="1" key="1">
    <citation type="submission" date="2018-06" db="EMBL/GenBank/DDBJ databases">
        <authorList>
            <person name="Zhirakovskaya E."/>
        </authorList>
    </citation>
    <scope>NUCLEOTIDE SEQUENCE</scope>
</reference>
<dbReference type="SUPFAM" id="SSF117396">
    <property type="entry name" value="TM1631-like"/>
    <property type="match status" value="1"/>
</dbReference>
<gene>
    <name evidence="1" type="ORF">MNBD_GAMMA25-1326</name>
</gene>
<dbReference type="Gene3D" id="3.20.20.410">
    <property type="entry name" value="Protein of unknown function UPF0759"/>
    <property type="match status" value="1"/>
</dbReference>
<protein>
    <recommendedName>
        <fullName evidence="2">DUF72 domain-containing protein</fullName>
    </recommendedName>
</protein>
<accession>A0A3B1BH95</accession>
<dbReference type="InterPro" id="IPR036520">
    <property type="entry name" value="UPF0759_sf"/>
</dbReference>